<proteinExistence type="predicted"/>
<reference evidence="4 5" key="1">
    <citation type="submission" date="2023-01" db="EMBL/GenBank/DDBJ databases">
        <title>Sporosarcina sp. nov., isolated from Korean tranditional fermented seafood 'Jeotgal'.</title>
        <authorList>
            <person name="Yang A.-I."/>
        </authorList>
    </citation>
    <scope>NUCLEOTIDE SEQUENCE [LARGE SCALE GENOMIC DNA]</scope>
    <source>
        <strain evidence="4 5">B2O-1</strain>
    </source>
</reference>
<evidence type="ECO:0000313" key="4">
    <source>
        <dbReference type="EMBL" id="WOV85687.1"/>
    </source>
</evidence>
<dbReference type="PROSITE" id="PS51186">
    <property type="entry name" value="GNAT"/>
    <property type="match status" value="1"/>
</dbReference>
<keyword evidence="5" id="KW-1185">Reference proteome</keyword>
<dbReference type="InterPro" id="IPR000182">
    <property type="entry name" value="GNAT_dom"/>
</dbReference>
<evidence type="ECO:0000313" key="5">
    <source>
        <dbReference type="Proteomes" id="UP001303532"/>
    </source>
</evidence>
<evidence type="ECO:0000256" key="1">
    <source>
        <dbReference type="ARBA" id="ARBA00022679"/>
    </source>
</evidence>
<protein>
    <submittedName>
        <fullName evidence="4">GNAT family N-acetyltransferase</fullName>
    </submittedName>
</protein>
<feature type="domain" description="N-acetyltransferase" evidence="3">
    <location>
        <begin position="1"/>
        <end position="147"/>
    </location>
</feature>
<organism evidence="4 5">
    <name type="scientific">Sporosarcina jeotgali</name>
    <dbReference type="NCBI Taxonomy" id="3020056"/>
    <lineage>
        <taxon>Bacteria</taxon>
        <taxon>Bacillati</taxon>
        <taxon>Bacillota</taxon>
        <taxon>Bacilli</taxon>
        <taxon>Bacillales</taxon>
        <taxon>Caryophanaceae</taxon>
        <taxon>Sporosarcina</taxon>
    </lineage>
</organism>
<dbReference type="RefSeq" id="WP_323693285.1">
    <property type="nucleotide sequence ID" value="NZ_CP116341.1"/>
</dbReference>
<dbReference type="EMBL" id="CP116341">
    <property type="protein sequence ID" value="WOV85687.1"/>
    <property type="molecule type" value="Genomic_DNA"/>
</dbReference>
<evidence type="ECO:0000256" key="2">
    <source>
        <dbReference type="ARBA" id="ARBA00023315"/>
    </source>
</evidence>
<gene>
    <name evidence="4" type="ORF">PGH26_07045</name>
</gene>
<dbReference type="CDD" id="cd04301">
    <property type="entry name" value="NAT_SF"/>
    <property type="match status" value="1"/>
</dbReference>
<sequence length="147" mass="17135">MEIRMATEKETLEILSHWRAVLSEATAGYLETIQTRELTPLAPFFYHEFDYMVYVTEGIVRGWVGIGEIREVYMQESKGFISELYVLPEFRNQGIGRKLCLEAINKFNDAKYRSVQLNVFKGNDSRNLYEKLGFTEVSSLMELELDE</sequence>
<dbReference type="PANTHER" id="PTHR43420">
    <property type="entry name" value="ACETYLTRANSFERASE"/>
    <property type="match status" value="1"/>
</dbReference>
<dbReference type="SUPFAM" id="SSF55729">
    <property type="entry name" value="Acyl-CoA N-acyltransferases (Nat)"/>
    <property type="match status" value="1"/>
</dbReference>
<name>A0ABZ0KZ66_9BACL</name>
<keyword evidence="2" id="KW-0012">Acyltransferase</keyword>
<keyword evidence="1" id="KW-0808">Transferase</keyword>
<dbReference type="Proteomes" id="UP001303532">
    <property type="component" value="Chromosome"/>
</dbReference>
<accession>A0ABZ0KZ66</accession>
<dbReference type="InterPro" id="IPR016181">
    <property type="entry name" value="Acyl_CoA_acyltransferase"/>
</dbReference>
<evidence type="ECO:0000259" key="3">
    <source>
        <dbReference type="PROSITE" id="PS51186"/>
    </source>
</evidence>
<dbReference type="Pfam" id="PF00583">
    <property type="entry name" value="Acetyltransf_1"/>
    <property type="match status" value="1"/>
</dbReference>
<dbReference type="InterPro" id="IPR050680">
    <property type="entry name" value="YpeA/RimI_acetyltransf"/>
</dbReference>
<dbReference type="Gene3D" id="3.40.630.30">
    <property type="match status" value="1"/>
</dbReference>